<evidence type="ECO:0000256" key="11">
    <source>
        <dbReference type="ARBA" id="ARBA00023002"/>
    </source>
</evidence>
<dbReference type="EC" id="1.6.5.9" evidence="5"/>
<reference evidence="21 22" key="1">
    <citation type="submission" date="2019-04" db="EMBL/GenBank/DDBJ databases">
        <title>An improved genome assembly and genetic linkage map for asparagus bean, Vigna unguiculata ssp. sesquipedialis.</title>
        <authorList>
            <person name="Xia Q."/>
            <person name="Zhang R."/>
            <person name="Dong Y."/>
        </authorList>
    </citation>
    <scope>NUCLEOTIDE SEQUENCE [LARGE SCALE GENOMIC DNA]</scope>
    <source>
        <tissue evidence="21">Leaf</tissue>
    </source>
</reference>
<evidence type="ECO:0000256" key="5">
    <source>
        <dbReference type="ARBA" id="ARBA00012637"/>
    </source>
</evidence>
<protein>
    <recommendedName>
        <fullName evidence="5">NADH:ubiquinone reductase (non-electrogenic)</fullName>
        <ecNumber evidence="5">1.6.5.9</ecNumber>
    </recommendedName>
</protein>
<evidence type="ECO:0000256" key="1">
    <source>
        <dbReference type="ARBA" id="ARBA00001974"/>
    </source>
</evidence>
<keyword evidence="8" id="KW-0274">FAD</keyword>
<dbReference type="Proteomes" id="UP000501690">
    <property type="component" value="Linkage Group LG3"/>
</dbReference>
<dbReference type="PANTHER" id="PTHR43706">
    <property type="entry name" value="NADH DEHYDROGENASE"/>
    <property type="match status" value="1"/>
</dbReference>
<dbReference type="InterPro" id="IPR023753">
    <property type="entry name" value="FAD/NAD-binding_dom"/>
</dbReference>
<gene>
    <name evidence="21" type="ORF">DEO72_LG3g3160</name>
</gene>
<evidence type="ECO:0000256" key="16">
    <source>
        <dbReference type="ARBA" id="ARBA00047599"/>
    </source>
</evidence>
<evidence type="ECO:0000256" key="3">
    <source>
        <dbReference type="ARBA" id="ARBA00004443"/>
    </source>
</evidence>
<evidence type="ECO:0000256" key="7">
    <source>
        <dbReference type="ARBA" id="ARBA00022792"/>
    </source>
</evidence>
<keyword evidence="13" id="KW-0496">Mitochondrion</keyword>
<comment type="subcellular location">
    <subcellularLocation>
        <location evidence="3">Mitochondrion inner membrane</location>
        <topology evidence="3">Peripheral membrane protein</topology>
        <orientation evidence="3">Matrix side</orientation>
    </subcellularLocation>
    <subcellularLocation>
        <location evidence="2">Peroxisome</location>
    </subcellularLocation>
</comment>
<dbReference type="GO" id="GO:0005743">
    <property type="term" value="C:mitochondrial inner membrane"/>
    <property type="evidence" value="ECO:0007669"/>
    <property type="project" value="UniProtKB-SubCell"/>
</dbReference>
<evidence type="ECO:0000256" key="9">
    <source>
        <dbReference type="ARBA" id="ARBA00022857"/>
    </source>
</evidence>
<comment type="catalytic activity">
    <reaction evidence="17">
        <text>a ubiquinone + NADH + H(+) = a ubiquinol + NAD(+)</text>
        <dbReference type="Rhea" id="RHEA:23152"/>
        <dbReference type="Rhea" id="RHEA-COMP:9565"/>
        <dbReference type="Rhea" id="RHEA-COMP:9566"/>
        <dbReference type="ChEBI" id="CHEBI:15378"/>
        <dbReference type="ChEBI" id="CHEBI:16389"/>
        <dbReference type="ChEBI" id="CHEBI:17976"/>
        <dbReference type="ChEBI" id="CHEBI:57540"/>
        <dbReference type="ChEBI" id="CHEBI:57945"/>
    </reaction>
</comment>
<evidence type="ECO:0000256" key="13">
    <source>
        <dbReference type="ARBA" id="ARBA00023128"/>
    </source>
</evidence>
<dbReference type="InterPro" id="IPR045024">
    <property type="entry name" value="NDH-2"/>
</dbReference>
<keyword evidence="7" id="KW-0999">Mitochondrion inner membrane</keyword>
<comment type="function">
    <text evidence="18">Alternative NADH-ubiquinone oxidoreductase which catalyzes the oxidation of mitochondrial NADH does not translocate protons across the inner mitochondrial membrane.</text>
</comment>
<dbReference type="SUPFAM" id="SSF51905">
    <property type="entry name" value="FAD/NAD(P)-binding domain"/>
    <property type="match status" value="1"/>
</dbReference>
<dbReference type="GO" id="GO:0005777">
    <property type="term" value="C:peroxisome"/>
    <property type="evidence" value="ECO:0007669"/>
    <property type="project" value="UniProtKB-SubCell"/>
</dbReference>
<dbReference type="AlphaFoldDB" id="A0A4D6LJB4"/>
<evidence type="ECO:0000256" key="12">
    <source>
        <dbReference type="ARBA" id="ARBA00023027"/>
    </source>
</evidence>
<accession>A0A4D6LJB4</accession>
<dbReference type="Pfam" id="PF22366">
    <property type="entry name" value="NDH2_C"/>
    <property type="match status" value="1"/>
</dbReference>
<evidence type="ECO:0000259" key="20">
    <source>
        <dbReference type="Pfam" id="PF22366"/>
    </source>
</evidence>
<evidence type="ECO:0000256" key="4">
    <source>
        <dbReference type="ARBA" id="ARBA00005272"/>
    </source>
</evidence>
<dbReference type="Gene3D" id="3.50.50.100">
    <property type="match status" value="1"/>
</dbReference>
<keyword evidence="12" id="KW-0520">NAD</keyword>
<evidence type="ECO:0000313" key="22">
    <source>
        <dbReference type="Proteomes" id="UP000501690"/>
    </source>
</evidence>
<keyword evidence="14" id="KW-0472">Membrane</keyword>
<sequence>MAWLRNLSTKFSTMMKASSSSSSITRTQTPKNTYPFSFTFLSHFSTNQVEEKPSVKPVVEYSGLEPTRDHEKPRVVVLGSGWAGCRLLKGLDTSVYDIVCVSPRNHMVFTPLLASTCVGTLEFRSVAEPIGRIQPAISREPGSYFFLANCTHIDANNHMVHCETVTEGVETIAPWKFTISYDKLVIALGSQPSTFGIQGVKEHAFFLREVHHAQEIRRKLLLNLMLSDVPGISEEEKQRLLHCVVVGGGPTGVEFSGELSDFITRDVRQRYVHVKDYIRVTLIEANEILSSFDDRLRRYATKQLTKSGVRLVRGIVKDVKAHKIVLSDGSEVPYGLLVWSTGVGPLPIIQSLDLPKAPGGRIGVDEWLRVPSVHDVFSIGDCSGFVESTGRQTLPALAQVAERQGKYLSALLNKIGKAGAGHANSAEEIEFGDPFVYKHLGSMATIGRYKALVDLRQGKEAKGLALAGVLSFFIWRSAYITRVVSWRNRFYVFVNWITTVVFGRDISRL</sequence>
<dbReference type="InterPro" id="IPR054585">
    <property type="entry name" value="NDH2-like_C"/>
</dbReference>
<evidence type="ECO:0000256" key="18">
    <source>
        <dbReference type="ARBA" id="ARBA00055996"/>
    </source>
</evidence>
<dbReference type="PRINTS" id="PR00368">
    <property type="entry name" value="FADPNR"/>
</dbReference>
<evidence type="ECO:0000313" key="21">
    <source>
        <dbReference type="EMBL" id="QCD88610.1"/>
    </source>
</evidence>
<dbReference type="Gramene" id="Vigun06g077100.1.v1.2">
    <property type="protein sequence ID" value="Vigun06g077100.1.v1.2"/>
    <property type="gene ID" value="Vigun06g077100.v1.2"/>
</dbReference>
<dbReference type="FunFam" id="3.50.50.100:FF:000009">
    <property type="entry name" value="Internal alternative NAD(P)H-ubiquinone oxidoreductase A1, mitochondrial"/>
    <property type="match status" value="1"/>
</dbReference>
<keyword evidence="9" id="KW-0521">NADP</keyword>
<comment type="cofactor">
    <cofactor evidence="1">
        <name>FAD</name>
        <dbReference type="ChEBI" id="CHEBI:57692"/>
    </cofactor>
</comment>
<keyword evidence="6" id="KW-0285">Flavoprotein</keyword>
<evidence type="ECO:0000256" key="17">
    <source>
        <dbReference type="ARBA" id="ARBA00049010"/>
    </source>
</evidence>
<evidence type="ECO:0000256" key="2">
    <source>
        <dbReference type="ARBA" id="ARBA00004275"/>
    </source>
</evidence>
<dbReference type="Pfam" id="PF07992">
    <property type="entry name" value="Pyr_redox_2"/>
    <property type="match status" value="1"/>
</dbReference>
<dbReference type="PANTHER" id="PTHR43706:SF13">
    <property type="entry name" value="NADH DEHYDROGENASE-RELATED"/>
    <property type="match status" value="1"/>
</dbReference>
<comment type="similarity">
    <text evidence="4">Belongs to the NADH dehydrogenase family.</text>
</comment>
<feature type="domain" description="FAD/NAD(P)-binding" evidence="19">
    <location>
        <begin position="74"/>
        <end position="405"/>
    </location>
</feature>
<evidence type="ECO:0000256" key="8">
    <source>
        <dbReference type="ARBA" id="ARBA00022827"/>
    </source>
</evidence>
<dbReference type="EMBL" id="CP039347">
    <property type="protein sequence ID" value="QCD88610.1"/>
    <property type="molecule type" value="Genomic_DNA"/>
</dbReference>
<name>A0A4D6LJB4_VIGUN</name>
<keyword evidence="10" id="KW-0809">Transit peptide</keyword>
<dbReference type="GO" id="GO:0050136">
    <property type="term" value="F:NADH dehydrogenase (quinone) (non-electrogenic) activity"/>
    <property type="evidence" value="ECO:0007669"/>
    <property type="project" value="UniProtKB-EC"/>
</dbReference>
<proteinExistence type="inferred from homology"/>
<evidence type="ECO:0000256" key="6">
    <source>
        <dbReference type="ARBA" id="ARBA00022630"/>
    </source>
</evidence>
<organism evidence="21 22">
    <name type="scientific">Vigna unguiculata</name>
    <name type="common">Cowpea</name>
    <dbReference type="NCBI Taxonomy" id="3917"/>
    <lineage>
        <taxon>Eukaryota</taxon>
        <taxon>Viridiplantae</taxon>
        <taxon>Streptophyta</taxon>
        <taxon>Embryophyta</taxon>
        <taxon>Tracheophyta</taxon>
        <taxon>Spermatophyta</taxon>
        <taxon>Magnoliopsida</taxon>
        <taxon>eudicotyledons</taxon>
        <taxon>Gunneridae</taxon>
        <taxon>Pentapetalae</taxon>
        <taxon>rosids</taxon>
        <taxon>fabids</taxon>
        <taxon>Fabales</taxon>
        <taxon>Fabaceae</taxon>
        <taxon>Papilionoideae</taxon>
        <taxon>50 kb inversion clade</taxon>
        <taxon>NPAAA clade</taxon>
        <taxon>indigoferoid/millettioid clade</taxon>
        <taxon>Phaseoleae</taxon>
        <taxon>Vigna</taxon>
    </lineage>
</organism>
<keyword evidence="15" id="KW-0576">Peroxisome</keyword>
<evidence type="ECO:0000259" key="19">
    <source>
        <dbReference type="Pfam" id="PF07992"/>
    </source>
</evidence>
<evidence type="ECO:0000256" key="10">
    <source>
        <dbReference type="ARBA" id="ARBA00022946"/>
    </source>
</evidence>
<dbReference type="InterPro" id="IPR036188">
    <property type="entry name" value="FAD/NAD-bd_sf"/>
</dbReference>
<feature type="domain" description="External alternative NADH-ubiquinone oxidoreductase-like C-terminal" evidence="20">
    <location>
        <begin position="439"/>
        <end position="505"/>
    </location>
</feature>
<evidence type="ECO:0000256" key="15">
    <source>
        <dbReference type="ARBA" id="ARBA00023140"/>
    </source>
</evidence>
<comment type="catalytic activity">
    <reaction evidence="16">
        <text>a quinone + NADH + H(+) = a quinol + NAD(+)</text>
        <dbReference type="Rhea" id="RHEA:46160"/>
        <dbReference type="ChEBI" id="CHEBI:15378"/>
        <dbReference type="ChEBI" id="CHEBI:24646"/>
        <dbReference type="ChEBI" id="CHEBI:57540"/>
        <dbReference type="ChEBI" id="CHEBI:57945"/>
        <dbReference type="ChEBI" id="CHEBI:132124"/>
        <dbReference type="EC" id="1.6.5.9"/>
    </reaction>
</comment>
<keyword evidence="11" id="KW-0560">Oxidoreductase</keyword>
<evidence type="ECO:0000256" key="14">
    <source>
        <dbReference type="ARBA" id="ARBA00023136"/>
    </source>
</evidence>
<keyword evidence="22" id="KW-1185">Reference proteome</keyword>
<dbReference type="OrthoDB" id="3244603at2759"/>